<feature type="domain" description="HTH bat-type" evidence="3">
    <location>
        <begin position="152"/>
        <end position="203"/>
    </location>
</feature>
<name>A0A1I0ML05_9EURY</name>
<proteinExistence type="predicted"/>
<dbReference type="InterPro" id="IPR007050">
    <property type="entry name" value="HTH_bacterioopsin"/>
</dbReference>
<organism evidence="5 6">
    <name type="scientific">Halobacterium jilantaiense</name>
    <dbReference type="NCBI Taxonomy" id="355548"/>
    <lineage>
        <taxon>Archaea</taxon>
        <taxon>Methanobacteriati</taxon>
        <taxon>Methanobacteriota</taxon>
        <taxon>Stenosarchaea group</taxon>
        <taxon>Halobacteria</taxon>
        <taxon>Halobacteriales</taxon>
        <taxon>Halobacteriaceae</taxon>
        <taxon>Halobacterium</taxon>
    </lineage>
</organism>
<dbReference type="Pfam" id="PF15915">
    <property type="entry name" value="BAT"/>
    <property type="match status" value="1"/>
</dbReference>
<dbReference type="AlphaFoldDB" id="A0A1I0ML05"/>
<evidence type="ECO:0000256" key="2">
    <source>
        <dbReference type="ARBA" id="ARBA00023163"/>
    </source>
</evidence>
<evidence type="ECO:0000313" key="5">
    <source>
        <dbReference type="EMBL" id="SEV88811.1"/>
    </source>
</evidence>
<dbReference type="Pfam" id="PF04967">
    <property type="entry name" value="HTH_10"/>
    <property type="match status" value="1"/>
</dbReference>
<reference evidence="5 6" key="1">
    <citation type="submission" date="2016-10" db="EMBL/GenBank/DDBJ databases">
        <authorList>
            <person name="de Groot N.N."/>
        </authorList>
    </citation>
    <scope>NUCLEOTIDE SEQUENCE [LARGE SCALE GENOMIC DNA]</scope>
    <source>
        <strain evidence="5 6">CGMCC 1.5337</strain>
    </source>
</reference>
<sequence>MEAAVPADQLALAATLRTVPDARVDAVRTVAAGSDSMLPVLVFDGHYEDVEPALRDDPSVASVSPLATLEKECVYQVEWADDASDRLETMFPEAGAVMRTRAADEKWCFRALFADRGPMEDWYHGCRDAGLDVDVESVHDPTESVRSRQHGLSRKQYVALETALQHGFYDIPRKVTLEELADEFDVSHQALSERLSRAHRSTIANVVAADFPVARVE</sequence>
<dbReference type="EMBL" id="FOJA01000001">
    <property type="protein sequence ID" value="SEV88811.1"/>
    <property type="molecule type" value="Genomic_DNA"/>
</dbReference>
<accession>A0A1I0ML05</accession>
<gene>
    <name evidence="5" type="ORF">SAMN04487945_0147</name>
</gene>
<evidence type="ECO:0000259" key="3">
    <source>
        <dbReference type="Pfam" id="PF04967"/>
    </source>
</evidence>
<dbReference type="PANTHER" id="PTHR34236">
    <property type="entry name" value="DIMETHYL SULFOXIDE REDUCTASE TRANSCRIPTIONAL ACTIVATOR"/>
    <property type="match status" value="1"/>
</dbReference>
<dbReference type="Proteomes" id="UP000198518">
    <property type="component" value="Unassembled WGS sequence"/>
</dbReference>
<feature type="domain" description="Bacterioopsin transcriptional activator GAF and HTH associated" evidence="4">
    <location>
        <begin position="11"/>
        <end position="149"/>
    </location>
</feature>
<keyword evidence="6" id="KW-1185">Reference proteome</keyword>
<protein>
    <submittedName>
        <fullName evidence="5">GAF and HTH_10 associated domain-containing protein</fullName>
    </submittedName>
</protein>
<evidence type="ECO:0000259" key="4">
    <source>
        <dbReference type="Pfam" id="PF15915"/>
    </source>
</evidence>
<evidence type="ECO:0000313" key="6">
    <source>
        <dbReference type="Proteomes" id="UP000198518"/>
    </source>
</evidence>
<keyword evidence="2" id="KW-0804">Transcription</keyword>
<evidence type="ECO:0000256" key="1">
    <source>
        <dbReference type="ARBA" id="ARBA00023015"/>
    </source>
</evidence>
<dbReference type="InterPro" id="IPR031803">
    <property type="entry name" value="BAT_GAF/HTH-assoc"/>
</dbReference>
<dbReference type="PANTHER" id="PTHR34236:SF1">
    <property type="entry name" value="DIMETHYL SULFOXIDE REDUCTASE TRANSCRIPTIONAL ACTIVATOR"/>
    <property type="match status" value="1"/>
</dbReference>
<keyword evidence="1" id="KW-0805">Transcription regulation</keyword>